<gene>
    <name evidence="1" type="ORF">DIABBA_LOCUS5487</name>
</gene>
<dbReference type="InterPro" id="IPR038775">
    <property type="entry name" value="SPMIP11"/>
</dbReference>
<dbReference type="OrthoDB" id="7085216at2759"/>
<evidence type="ECO:0000313" key="1">
    <source>
        <dbReference type="EMBL" id="CAG9831943.1"/>
    </source>
</evidence>
<protein>
    <submittedName>
        <fullName evidence="1">Uncharacterized protein</fullName>
    </submittedName>
</protein>
<dbReference type="EMBL" id="OU898278">
    <property type="protein sequence ID" value="CAG9831943.1"/>
    <property type="molecule type" value="Genomic_DNA"/>
</dbReference>
<keyword evidence="2" id="KW-1185">Reference proteome</keyword>
<evidence type="ECO:0000313" key="2">
    <source>
        <dbReference type="Proteomes" id="UP001153709"/>
    </source>
</evidence>
<accession>A0A9N9XAU2</accession>
<proteinExistence type="predicted"/>
<reference evidence="1" key="1">
    <citation type="submission" date="2022-01" db="EMBL/GenBank/DDBJ databases">
        <authorList>
            <person name="King R."/>
        </authorList>
    </citation>
    <scope>NUCLEOTIDE SEQUENCE</scope>
</reference>
<dbReference type="PANTHER" id="PTHR35263">
    <property type="entry name" value="TESTIS-EXPRESSED PROTEIN 49"/>
    <property type="match status" value="1"/>
</dbReference>
<name>A0A9N9XAU2_DIABA</name>
<organism evidence="1 2">
    <name type="scientific">Diabrotica balteata</name>
    <name type="common">Banded cucumber beetle</name>
    <dbReference type="NCBI Taxonomy" id="107213"/>
    <lineage>
        <taxon>Eukaryota</taxon>
        <taxon>Metazoa</taxon>
        <taxon>Ecdysozoa</taxon>
        <taxon>Arthropoda</taxon>
        <taxon>Hexapoda</taxon>
        <taxon>Insecta</taxon>
        <taxon>Pterygota</taxon>
        <taxon>Neoptera</taxon>
        <taxon>Endopterygota</taxon>
        <taxon>Coleoptera</taxon>
        <taxon>Polyphaga</taxon>
        <taxon>Cucujiformia</taxon>
        <taxon>Chrysomeloidea</taxon>
        <taxon>Chrysomelidae</taxon>
        <taxon>Galerucinae</taxon>
        <taxon>Diabroticina</taxon>
        <taxon>Diabroticites</taxon>
        <taxon>Diabrotica</taxon>
    </lineage>
</organism>
<dbReference type="Pfam" id="PF22593">
    <property type="entry name" value="SPMIP11"/>
    <property type="match status" value="1"/>
</dbReference>
<dbReference type="Proteomes" id="UP001153709">
    <property type="component" value="Chromosome 3"/>
</dbReference>
<dbReference type="AlphaFoldDB" id="A0A9N9XAU2"/>
<dbReference type="PANTHER" id="PTHR35263:SF1">
    <property type="entry name" value="TESTIS-EXPRESSED PROTEIN 49"/>
    <property type="match status" value="1"/>
</dbReference>
<sequence length="143" mass="16760">MDFFGLTSYGFSNPFADMVRADYIEPIAPPKNPLKAESKFKKSLSEKIKVLDCYIGHADGYAYKSHERLEKMKRKYVRKPDGPIDMYNYPGTTSMEIGWWQTDTTLDSETWHKEKRYPSTKSELSRYVEICMKKDKAFRPTAY</sequence>